<comment type="function">
    <text evidence="6">Catalyzes juvenile hormone hydrolysis.</text>
</comment>
<evidence type="ECO:0000256" key="6">
    <source>
        <dbReference type="PIRNR" id="PIRNR001112"/>
    </source>
</evidence>
<gene>
    <name evidence="9" type="ORF">NEZAVI_LOCUS9203</name>
</gene>
<dbReference type="Gene3D" id="3.40.50.1820">
    <property type="entry name" value="alpha/beta hydrolase"/>
    <property type="match status" value="1"/>
</dbReference>
<evidence type="ECO:0000256" key="1">
    <source>
        <dbReference type="ARBA" id="ARBA00000221"/>
    </source>
</evidence>
<feature type="domain" description="Epoxide hydrolase N-terminal" evidence="8">
    <location>
        <begin position="47"/>
        <end position="157"/>
    </location>
</feature>
<evidence type="ECO:0000256" key="7">
    <source>
        <dbReference type="PIRSR" id="PIRSR001112-1"/>
    </source>
</evidence>
<organism evidence="9 10">
    <name type="scientific">Nezara viridula</name>
    <name type="common">Southern green stink bug</name>
    <name type="synonym">Cimex viridulus</name>
    <dbReference type="NCBI Taxonomy" id="85310"/>
    <lineage>
        <taxon>Eukaryota</taxon>
        <taxon>Metazoa</taxon>
        <taxon>Ecdysozoa</taxon>
        <taxon>Arthropoda</taxon>
        <taxon>Hexapoda</taxon>
        <taxon>Insecta</taxon>
        <taxon>Pterygota</taxon>
        <taxon>Neoptera</taxon>
        <taxon>Paraneoptera</taxon>
        <taxon>Hemiptera</taxon>
        <taxon>Heteroptera</taxon>
        <taxon>Panheteroptera</taxon>
        <taxon>Pentatomomorpha</taxon>
        <taxon>Pentatomoidea</taxon>
        <taxon>Pentatomidae</taxon>
        <taxon>Pentatominae</taxon>
        <taxon>Nezara</taxon>
    </lineage>
</organism>
<feature type="active site" description="Nucleophile" evidence="7">
    <location>
        <position position="224"/>
    </location>
</feature>
<comment type="catalytic activity">
    <reaction evidence="6">
        <text>cis-stilbene oxide + H2O = (1R,2R)-hydrobenzoin</text>
        <dbReference type="Rhea" id="RHEA:23900"/>
        <dbReference type="ChEBI" id="CHEBI:15377"/>
        <dbReference type="ChEBI" id="CHEBI:50004"/>
        <dbReference type="ChEBI" id="CHEBI:50014"/>
        <dbReference type="EC" id="3.3.2.9"/>
    </reaction>
</comment>
<dbReference type="PRINTS" id="PR00412">
    <property type="entry name" value="EPOXHYDRLASE"/>
</dbReference>
<keyword evidence="4 6" id="KW-0058">Aromatic hydrocarbons catabolism</keyword>
<dbReference type="OrthoDB" id="7130006at2759"/>
<dbReference type="GO" id="GO:0005789">
    <property type="term" value="C:endoplasmic reticulum membrane"/>
    <property type="evidence" value="ECO:0007669"/>
    <property type="project" value="UniProtKB-SubCell"/>
</dbReference>
<dbReference type="GO" id="GO:0097176">
    <property type="term" value="P:epoxide metabolic process"/>
    <property type="evidence" value="ECO:0007669"/>
    <property type="project" value="TreeGrafter"/>
</dbReference>
<accession>A0A9P0HCN5</accession>
<dbReference type="PANTHER" id="PTHR21661:SF35">
    <property type="entry name" value="EPOXIDE HYDROLASE"/>
    <property type="match status" value="1"/>
</dbReference>
<dbReference type="InterPro" id="IPR000639">
    <property type="entry name" value="Epox_hydrolase-like"/>
</dbReference>
<feature type="active site" description="Proton acceptor" evidence="7">
    <location>
        <position position="423"/>
    </location>
</feature>
<dbReference type="InterPro" id="IPR010497">
    <property type="entry name" value="Epoxide_hydro_N"/>
</dbReference>
<dbReference type="AlphaFoldDB" id="A0A9P0HCN5"/>
<evidence type="ECO:0000256" key="2">
    <source>
        <dbReference type="ARBA" id="ARBA00004111"/>
    </source>
</evidence>
<keyword evidence="5 6" id="KW-0378">Hydrolase</keyword>
<dbReference type="PIRSF" id="PIRSF001112">
    <property type="entry name" value="Epoxide_hydrolase"/>
    <property type="match status" value="1"/>
</dbReference>
<dbReference type="EMBL" id="OV725080">
    <property type="protein sequence ID" value="CAH1399840.1"/>
    <property type="molecule type" value="Genomic_DNA"/>
</dbReference>
<feature type="active site" description="Proton donor" evidence="7">
    <location>
        <position position="366"/>
    </location>
</feature>
<comment type="similarity">
    <text evidence="3 6">Belongs to the peptidase S33 family.</text>
</comment>
<comment type="subcellular location">
    <subcellularLocation>
        <location evidence="6">Endoplasmic reticulum membrane</location>
    </subcellularLocation>
    <subcellularLocation>
        <location evidence="2">Microsome membrane</location>
        <topology evidence="2">Single-pass membrane protein</topology>
    </subcellularLocation>
</comment>
<reference evidence="9" key="1">
    <citation type="submission" date="2022-01" db="EMBL/GenBank/DDBJ databases">
        <authorList>
            <person name="King R."/>
        </authorList>
    </citation>
    <scope>NUCLEOTIDE SEQUENCE</scope>
</reference>
<dbReference type="SUPFAM" id="SSF53474">
    <property type="entry name" value="alpha/beta-Hydrolases"/>
    <property type="match status" value="1"/>
</dbReference>
<evidence type="ECO:0000256" key="3">
    <source>
        <dbReference type="ARBA" id="ARBA00010088"/>
    </source>
</evidence>
<dbReference type="GO" id="GO:0033961">
    <property type="term" value="F:cis-stilbene-oxide hydrolase activity"/>
    <property type="evidence" value="ECO:0007669"/>
    <property type="project" value="UniProtKB-UniRule"/>
</dbReference>
<evidence type="ECO:0000259" key="8">
    <source>
        <dbReference type="Pfam" id="PF06441"/>
    </source>
</evidence>
<evidence type="ECO:0000256" key="4">
    <source>
        <dbReference type="ARBA" id="ARBA00022797"/>
    </source>
</evidence>
<keyword evidence="10" id="KW-1185">Reference proteome</keyword>
<evidence type="ECO:0000313" key="9">
    <source>
        <dbReference type="EMBL" id="CAH1399840.1"/>
    </source>
</evidence>
<protein>
    <recommendedName>
        <fullName evidence="6">Epoxide hydrolase</fullName>
        <ecNumber evidence="6">3.3.2.9</ecNumber>
    </recommendedName>
</protein>
<evidence type="ECO:0000256" key="5">
    <source>
        <dbReference type="ARBA" id="ARBA00022801"/>
    </source>
</evidence>
<dbReference type="PANTHER" id="PTHR21661">
    <property type="entry name" value="EPOXIDE HYDROLASE 1-RELATED"/>
    <property type="match status" value="1"/>
</dbReference>
<dbReference type="EC" id="3.3.2.9" evidence="6"/>
<keyword evidence="6" id="KW-0256">Endoplasmic reticulum</keyword>
<dbReference type="Proteomes" id="UP001152798">
    <property type="component" value="Chromosome 4"/>
</dbReference>
<evidence type="ECO:0000313" key="10">
    <source>
        <dbReference type="Proteomes" id="UP001152798"/>
    </source>
</evidence>
<comment type="catalytic activity">
    <reaction evidence="1 6">
        <text>1-(4-methoxyphenyl)-N-methyl-N-[(3-methyloxetan-3-yl)methyl]methanamine + H2O = 2-{[(4-methoxybenzyl)(methyl)amino]methyl}-2-methylpropane-1,3-diol</text>
        <dbReference type="Rhea" id="RHEA:55764"/>
        <dbReference type="ChEBI" id="CHEBI:15377"/>
        <dbReference type="ChEBI" id="CHEBI:139161"/>
        <dbReference type="ChEBI" id="CHEBI:139164"/>
        <dbReference type="EC" id="3.3.2.9"/>
    </reaction>
</comment>
<dbReference type="InterPro" id="IPR029058">
    <property type="entry name" value="AB_hydrolase_fold"/>
</dbReference>
<proteinExistence type="inferred from homology"/>
<sequence length="462" mass="52756">MMWRFVIVAIPVVLGYYIYTLTIPPPLPQLHLKYWGPGDEKPDNRSIRPFRVSFPESDIIHLKNRLEETRLLSPPLENSDSKYGFNTHYMNDFLNFWTNEYNWTEREAHMNMFPQYITEIGGLDLHFVHVKPDPSQVKGKKLLPLLVIHGWPSIPSEFYDMIPLLTKPHPKVDFLFEVVIPSLPGFGFSNSSSKPGLNAGEMSLILDELMERLGFGRYYIHGEDWGSAIGMAQSILRPERVLGFHSTLCIPFTLKSVFYTALSIMFPKIFVEESMQEYFTGQWSFLLEESGYFHIQATKPDTVGVALTDSPAGFAAYILEKVLVAGNRQSKLLPDGGLRNANKLKFLDNIMVLWLTKTVTSSLRIYAENTNPGYYALGTHQHPISVPSGCVWFKDEIVYFPKIAVEAAFSNLLSFNLYPRGGHFAALDEPKLLSDDIWNFIKILRDKNEQRTISEDNITSHC</sequence>
<name>A0A9P0HCN5_NEZVI</name>
<dbReference type="InterPro" id="IPR016292">
    <property type="entry name" value="Epoxide_hydrolase"/>
</dbReference>
<dbReference type="Pfam" id="PF06441">
    <property type="entry name" value="EHN"/>
    <property type="match status" value="1"/>
</dbReference>
<keyword evidence="6" id="KW-0472">Membrane</keyword>